<dbReference type="Proteomes" id="UP000268350">
    <property type="component" value="Unassembled WGS sequence"/>
</dbReference>
<evidence type="ECO:0000313" key="3">
    <source>
        <dbReference type="EMBL" id="SPP78262.1"/>
    </source>
</evidence>
<feature type="non-terminal residue" evidence="3">
    <location>
        <position position="1"/>
    </location>
</feature>
<keyword evidence="2" id="KW-1133">Transmembrane helix</keyword>
<organism evidence="3 4">
    <name type="scientific">Drosophila guanche</name>
    <name type="common">Fruit fly</name>
    <dbReference type="NCBI Taxonomy" id="7266"/>
    <lineage>
        <taxon>Eukaryota</taxon>
        <taxon>Metazoa</taxon>
        <taxon>Ecdysozoa</taxon>
        <taxon>Arthropoda</taxon>
        <taxon>Hexapoda</taxon>
        <taxon>Insecta</taxon>
        <taxon>Pterygota</taxon>
        <taxon>Neoptera</taxon>
        <taxon>Endopterygota</taxon>
        <taxon>Diptera</taxon>
        <taxon>Brachycera</taxon>
        <taxon>Muscomorpha</taxon>
        <taxon>Ephydroidea</taxon>
        <taxon>Drosophilidae</taxon>
        <taxon>Drosophila</taxon>
        <taxon>Sophophora</taxon>
    </lineage>
</organism>
<feature type="transmembrane region" description="Helical" evidence="2">
    <location>
        <begin position="89"/>
        <end position="115"/>
    </location>
</feature>
<keyword evidence="2" id="KW-0472">Membrane</keyword>
<dbReference type="EMBL" id="OUUW01000003">
    <property type="protein sequence ID" value="SPP78262.1"/>
    <property type="molecule type" value="Genomic_DNA"/>
</dbReference>
<keyword evidence="4" id="KW-1185">Reference proteome</keyword>
<feature type="compositionally biased region" description="Basic and acidic residues" evidence="1">
    <location>
        <begin position="30"/>
        <end position="47"/>
    </location>
</feature>
<proteinExistence type="predicted"/>
<evidence type="ECO:0000256" key="2">
    <source>
        <dbReference type="SAM" id="Phobius"/>
    </source>
</evidence>
<keyword evidence="2" id="KW-0812">Transmembrane</keyword>
<feature type="non-terminal residue" evidence="3">
    <location>
        <position position="173"/>
    </location>
</feature>
<feature type="compositionally biased region" description="Basic and acidic residues" evidence="1">
    <location>
        <begin position="119"/>
        <end position="139"/>
    </location>
</feature>
<feature type="compositionally biased region" description="Low complexity" evidence="1">
    <location>
        <begin position="89"/>
        <end position="118"/>
    </location>
</feature>
<evidence type="ECO:0000313" key="4">
    <source>
        <dbReference type="Proteomes" id="UP000268350"/>
    </source>
</evidence>
<gene>
    <name evidence="3" type="ORF">DGUA_6G010884</name>
</gene>
<accession>A0A3B0JDP1</accession>
<protein>
    <submittedName>
        <fullName evidence="3">Uncharacterized protein</fullName>
    </submittedName>
</protein>
<name>A0A3B0JDP1_DROGU</name>
<reference evidence="4" key="1">
    <citation type="submission" date="2018-01" db="EMBL/GenBank/DDBJ databases">
        <authorList>
            <person name="Alioto T."/>
            <person name="Alioto T."/>
        </authorList>
    </citation>
    <scope>NUCLEOTIDE SEQUENCE [LARGE SCALE GENOMIC DNA]</scope>
</reference>
<dbReference type="AlphaFoldDB" id="A0A3B0JDP1"/>
<evidence type="ECO:0000256" key="1">
    <source>
        <dbReference type="SAM" id="MobiDB-lite"/>
    </source>
</evidence>
<sequence length="173" mass="18732">CKAEGMQMQTDAQRQRKSMKDGNANEENLEVMRKTREAAIFNEREWEPEGENATETKEWQRVERKQQLQPPKGEQNNNRRLMKKQRDGSAAAAAASASATATAAAFAAAAAAAAASSSPHERPSDRANEREKAKNEIKSEMQSAAHAGILDSNEGLLGGYGRGCVVVGGIVLY</sequence>
<feature type="region of interest" description="Disordered" evidence="1">
    <location>
        <begin position="1"/>
        <end position="142"/>
    </location>
</feature>
<feature type="compositionally biased region" description="Basic and acidic residues" evidence="1">
    <location>
        <begin position="54"/>
        <end position="66"/>
    </location>
</feature>